<sequence>PSDQPYHEVEFLRVSRGRQPALISDGIYDSTSDTSGTTVAPTWARVAQIGSTVTTTEEPTTTTTTLDTQQIHEEFMNDVNELCRELDWWDTSSSVFSPLSSDLSSIDLSTPTSATTARSLDAWDCETQLGEEDAPPVSKSLLRGVYDLLATIFCNRRIDKEEI</sequence>
<proteinExistence type="predicted"/>
<name>A0AAV5UUL8_9BILA</name>
<dbReference type="EMBL" id="BTSY01000001">
    <property type="protein sequence ID" value="GMT09399.1"/>
    <property type="molecule type" value="Genomic_DNA"/>
</dbReference>
<keyword evidence="2" id="KW-1185">Reference proteome</keyword>
<protein>
    <submittedName>
        <fullName evidence="1">Uncharacterized protein</fullName>
    </submittedName>
</protein>
<dbReference type="AlphaFoldDB" id="A0AAV5UUL8"/>
<gene>
    <name evidence="1" type="ORF">PFISCL1PPCAC_696</name>
</gene>
<organism evidence="1 2">
    <name type="scientific">Pristionchus fissidentatus</name>
    <dbReference type="NCBI Taxonomy" id="1538716"/>
    <lineage>
        <taxon>Eukaryota</taxon>
        <taxon>Metazoa</taxon>
        <taxon>Ecdysozoa</taxon>
        <taxon>Nematoda</taxon>
        <taxon>Chromadorea</taxon>
        <taxon>Rhabditida</taxon>
        <taxon>Rhabditina</taxon>
        <taxon>Diplogasteromorpha</taxon>
        <taxon>Diplogasteroidea</taxon>
        <taxon>Neodiplogasteridae</taxon>
        <taxon>Pristionchus</taxon>
    </lineage>
</organism>
<evidence type="ECO:0000313" key="1">
    <source>
        <dbReference type="EMBL" id="GMT09399.1"/>
    </source>
</evidence>
<accession>A0AAV5UUL8</accession>
<comment type="caution">
    <text evidence="1">The sequence shown here is derived from an EMBL/GenBank/DDBJ whole genome shotgun (WGS) entry which is preliminary data.</text>
</comment>
<evidence type="ECO:0000313" key="2">
    <source>
        <dbReference type="Proteomes" id="UP001432322"/>
    </source>
</evidence>
<feature type="non-terminal residue" evidence="1">
    <location>
        <position position="1"/>
    </location>
</feature>
<dbReference type="Proteomes" id="UP001432322">
    <property type="component" value="Unassembled WGS sequence"/>
</dbReference>
<reference evidence="1" key="1">
    <citation type="submission" date="2023-10" db="EMBL/GenBank/DDBJ databases">
        <title>Genome assembly of Pristionchus species.</title>
        <authorList>
            <person name="Yoshida K."/>
            <person name="Sommer R.J."/>
        </authorList>
    </citation>
    <scope>NUCLEOTIDE SEQUENCE</scope>
    <source>
        <strain evidence="1">RS5133</strain>
    </source>
</reference>